<dbReference type="Gene3D" id="1.10.30.50">
    <property type="match status" value="1"/>
</dbReference>
<gene>
    <name evidence="3" type="ORF">RMCT_0901</name>
</gene>
<evidence type="ECO:0000313" key="3">
    <source>
        <dbReference type="EMBL" id="GAT13930.1"/>
    </source>
</evidence>
<name>A0A124E7X5_MYCTH</name>
<keyword evidence="3" id="KW-0378">Hydrolase</keyword>
<feature type="compositionally biased region" description="Low complexity" evidence="1">
    <location>
        <begin position="38"/>
        <end position="47"/>
    </location>
</feature>
<keyword evidence="3" id="KW-0540">Nuclease</keyword>
<dbReference type="PANTHER" id="PTHR33877:SF2">
    <property type="entry name" value="OS07G0170200 PROTEIN"/>
    <property type="match status" value="1"/>
</dbReference>
<reference evidence="4" key="2">
    <citation type="submission" date="2016-02" db="EMBL/GenBank/DDBJ databases">
        <title>Draft genome sequence of five rapidly growing Mycobacterium species.</title>
        <authorList>
            <person name="Katahira K."/>
            <person name="Gotou Y."/>
            <person name="Iida K."/>
            <person name="Ogura Y."/>
            <person name="Hayashi T."/>
        </authorList>
    </citation>
    <scope>NUCLEOTIDE SEQUENCE [LARGE SCALE GENOMIC DNA]</scope>
    <source>
        <strain evidence="4">JCM6362</strain>
    </source>
</reference>
<dbReference type="CDD" id="cd00085">
    <property type="entry name" value="HNHc"/>
    <property type="match status" value="1"/>
</dbReference>
<protein>
    <submittedName>
        <fullName evidence="3">HNH endonuclease</fullName>
    </submittedName>
</protein>
<dbReference type="InterPro" id="IPR002711">
    <property type="entry name" value="HNH"/>
</dbReference>
<accession>A0A124E7X5</accession>
<dbReference type="GO" id="GO:0008270">
    <property type="term" value="F:zinc ion binding"/>
    <property type="evidence" value="ECO:0007669"/>
    <property type="project" value="InterPro"/>
</dbReference>
<dbReference type="SMART" id="SM00507">
    <property type="entry name" value="HNHc"/>
    <property type="match status" value="1"/>
</dbReference>
<dbReference type="RefSeq" id="WP_040547355.1">
    <property type="nucleotide sequence ID" value="NZ_BCTB01000004.1"/>
</dbReference>
<sequence>MAQRKRGRADRAGHRQPGVTTLTGSPARHPGARPLHPVDGVSGNSDGSDGSIWGRRRVLLLNSTYEPLTALTMRRALVMVLCGKADVVHDDPNGPVIHSATRALVMPSVIRLRTYVRVPYRARVPMTRAALMHRDRFRCAYCGGKADTIDHVVPRSRGGAHSWENCVAACSACNHRKADRLLSELGWTLRAVPRPPKGQHWRLLSTVKELDPVWVRYLGGEGAA</sequence>
<dbReference type="Proteomes" id="UP000069654">
    <property type="component" value="Unassembled WGS sequence"/>
</dbReference>
<dbReference type="AlphaFoldDB" id="A0A124E7X5"/>
<organism evidence="3 4">
    <name type="scientific">Mycolicibacterium thermoresistibile</name>
    <name type="common">Mycobacterium thermoresistibile</name>
    <dbReference type="NCBI Taxonomy" id="1797"/>
    <lineage>
        <taxon>Bacteria</taxon>
        <taxon>Bacillati</taxon>
        <taxon>Actinomycetota</taxon>
        <taxon>Actinomycetes</taxon>
        <taxon>Mycobacteriales</taxon>
        <taxon>Mycobacteriaceae</taxon>
        <taxon>Mycolicibacterium</taxon>
    </lineage>
</organism>
<evidence type="ECO:0000313" key="4">
    <source>
        <dbReference type="Proteomes" id="UP000069654"/>
    </source>
</evidence>
<comment type="caution">
    <text evidence="3">The sequence shown here is derived from an EMBL/GenBank/DDBJ whole genome shotgun (WGS) entry which is preliminary data.</text>
</comment>
<dbReference type="Pfam" id="PF01844">
    <property type="entry name" value="HNH"/>
    <property type="match status" value="1"/>
</dbReference>
<dbReference type="OrthoDB" id="9802901at2"/>
<keyword evidence="3" id="KW-0255">Endonuclease</keyword>
<evidence type="ECO:0000259" key="2">
    <source>
        <dbReference type="SMART" id="SM00507"/>
    </source>
</evidence>
<dbReference type="InterPro" id="IPR052892">
    <property type="entry name" value="NA-targeting_endonuclease"/>
</dbReference>
<reference evidence="3 4" key="1">
    <citation type="journal article" date="2016" name="Genome Announc.">
        <title>Draft Genome Sequences of Five Rapidly Growing Mycobacterium Species, M. thermoresistibile, M. fortuitum subsp. acetamidolyticum, M. canariasense, M. brisbanense, and M. novocastrense.</title>
        <authorList>
            <person name="Katahira K."/>
            <person name="Ogura Y."/>
            <person name="Gotoh Y."/>
            <person name="Hayashi T."/>
        </authorList>
    </citation>
    <scope>NUCLEOTIDE SEQUENCE [LARGE SCALE GENOMIC DNA]</scope>
    <source>
        <strain evidence="3 4">JCM6362</strain>
    </source>
</reference>
<dbReference type="GO" id="GO:0004519">
    <property type="term" value="F:endonuclease activity"/>
    <property type="evidence" value="ECO:0007669"/>
    <property type="project" value="UniProtKB-KW"/>
</dbReference>
<dbReference type="FunFam" id="1.10.30.50:FF:000001">
    <property type="entry name" value="HNH endonuclease"/>
    <property type="match status" value="1"/>
</dbReference>
<dbReference type="EMBL" id="BCTB01000004">
    <property type="protein sequence ID" value="GAT13930.1"/>
    <property type="molecule type" value="Genomic_DNA"/>
</dbReference>
<feature type="region of interest" description="Disordered" evidence="1">
    <location>
        <begin position="1"/>
        <end position="47"/>
    </location>
</feature>
<dbReference type="GO" id="GO:0003676">
    <property type="term" value="F:nucleic acid binding"/>
    <property type="evidence" value="ECO:0007669"/>
    <property type="project" value="InterPro"/>
</dbReference>
<proteinExistence type="predicted"/>
<feature type="domain" description="HNH nuclease" evidence="2">
    <location>
        <begin position="126"/>
        <end position="175"/>
    </location>
</feature>
<dbReference type="STRING" id="1797.RMCT_0901"/>
<dbReference type="InterPro" id="IPR003615">
    <property type="entry name" value="HNH_nuc"/>
</dbReference>
<dbReference type="PANTHER" id="PTHR33877">
    <property type="entry name" value="SLL1193 PROTEIN"/>
    <property type="match status" value="1"/>
</dbReference>
<evidence type="ECO:0000256" key="1">
    <source>
        <dbReference type="SAM" id="MobiDB-lite"/>
    </source>
</evidence>